<dbReference type="RefSeq" id="WP_323077631.1">
    <property type="nucleotide sequence ID" value="NZ_CBCSKM010000008.1"/>
</dbReference>
<evidence type="ECO:0000313" key="2">
    <source>
        <dbReference type="Proteomes" id="UP001292216"/>
    </source>
</evidence>
<accession>A0ABU5PLX3</accession>
<keyword evidence="2" id="KW-1185">Reference proteome</keyword>
<evidence type="ECO:0000313" key="1">
    <source>
        <dbReference type="EMBL" id="MEA3570939.1"/>
    </source>
</evidence>
<reference evidence="1 2" key="1">
    <citation type="submission" date="2023-12" db="EMBL/GenBank/DDBJ databases">
        <title>Whole genome sequencing of Paenibacillus phoenicis isolated from the Phoenix Mars Lander spacecraft assembly facility.</title>
        <authorList>
            <person name="Garcia A."/>
            <person name="Venkateswaran K."/>
        </authorList>
    </citation>
    <scope>NUCLEOTIDE SEQUENCE [LARGE SCALE GENOMIC DNA]</scope>
    <source>
        <strain evidence="1 2">3PO2SA</strain>
    </source>
</reference>
<gene>
    <name evidence="1" type="ORF">U9M73_13185</name>
</gene>
<dbReference type="EMBL" id="JAYERP010000001">
    <property type="protein sequence ID" value="MEA3570939.1"/>
    <property type="molecule type" value="Genomic_DNA"/>
</dbReference>
<organism evidence="1 2">
    <name type="scientific">Paenibacillus phoenicis</name>
    <dbReference type="NCBI Taxonomy" id="554117"/>
    <lineage>
        <taxon>Bacteria</taxon>
        <taxon>Bacillati</taxon>
        <taxon>Bacillota</taxon>
        <taxon>Bacilli</taxon>
        <taxon>Bacillales</taxon>
        <taxon>Paenibacillaceae</taxon>
        <taxon>Paenibacillus</taxon>
    </lineage>
</organism>
<dbReference type="Proteomes" id="UP001292216">
    <property type="component" value="Unassembled WGS sequence"/>
</dbReference>
<protein>
    <submittedName>
        <fullName evidence="1">Uncharacterized protein</fullName>
    </submittedName>
</protein>
<proteinExistence type="predicted"/>
<sequence>MELGTTLAQLEEMKKMAAGHPERMAQYRLAQKRYDEMVAEYFNEESGVKFIAHPMESFVAELEAKAEKSGDPGDKARAVILRDRLNHYEAEKTQHLDWRRSRERLSGLIDSGAKVTQRDINEAYKLARHNPSAEVVTLYSRLKSVKQAQEDGTYTPPTKTEPPKVTVEDVEAARVKAQRTSSARDIADYAVLKRQYQANEEAGA</sequence>
<comment type="caution">
    <text evidence="1">The sequence shown here is derived from an EMBL/GenBank/DDBJ whole genome shotgun (WGS) entry which is preliminary data.</text>
</comment>
<name>A0ABU5PLX3_9BACL</name>